<keyword evidence="3" id="KW-1185">Reference proteome</keyword>
<dbReference type="EnsemblMetazoa" id="XM_038021935.1">
    <property type="protein sequence ID" value="XP_037877863.1"/>
    <property type="gene ID" value="LOC110386606"/>
</dbReference>
<feature type="compositionally biased region" description="Polar residues" evidence="1">
    <location>
        <begin position="670"/>
        <end position="684"/>
    </location>
</feature>
<dbReference type="RefSeq" id="XP_037877863.1">
    <property type="nucleotide sequence ID" value="XM_038021935.2"/>
</dbReference>
<dbReference type="GeneID" id="110386606"/>
<evidence type="ECO:0000256" key="1">
    <source>
        <dbReference type="SAM" id="MobiDB-lite"/>
    </source>
</evidence>
<dbReference type="Proteomes" id="UP000005204">
    <property type="component" value="Unassembled WGS sequence"/>
</dbReference>
<feature type="compositionally biased region" description="Polar residues" evidence="1">
    <location>
        <begin position="542"/>
        <end position="564"/>
    </location>
</feature>
<name>A0A8R2R5P5_BOMMO</name>
<evidence type="ECO:0000313" key="2">
    <source>
        <dbReference type="EnsemblMetazoa" id="XP_037877863.1"/>
    </source>
</evidence>
<evidence type="ECO:0000313" key="3">
    <source>
        <dbReference type="Proteomes" id="UP000005204"/>
    </source>
</evidence>
<feature type="compositionally biased region" description="Polar residues" evidence="1">
    <location>
        <begin position="574"/>
        <end position="589"/>
    </location>
</feature>
<accession>A0A8R2R5P5</accession>
<feature type="region of interest" description="Disordered" evidence="1">
    <location>
        <begin position="493"/>
        <end position="598"/>
    </location>
</feature>
<reference evidence="3" key="1">
    <citation type="journal article" date="2008" name="Insect Biochem. Mol. Biol.">
        <title>The genome of a lepidopteran model insect, the silkworm Bombyx mori.</title>
        <authorList>
            <consortium name="International Silkworm Genome Consortium"/>
        </authorList>
    </citation>
    <scope>NUCLEOTIDE SEQUENCE [LARGE SCALE GENOMIC DNA]</scope>
    <source>
        <strain evidence="3">p50T</strain>
    </source>
</reference>
<protein>
    <submittedName>
        <fullName evidence="2">Uncharacterized protein</fullName>
    </submittedName>
</protein>
<feature type="compositionally biased region" description="Basic and acidic residues" evidence="1">
    <location>
        <begin position="624"/>
        <end position="641"/>
    </location>
</feature>
<reference evidence="2" key="2">
    <citation type="submission" date="2022-06" db="UniProtKB">
        <authorList>
            <consortium name="EnsemblMetazoa"/>
        </authorList>
    </citation>
    <scope>IDENTIFICATION</scope>
    <source>
        <strain evidence="2">p50T (Dazao)</strain>
    </source>
</reference>
<dbReference type="AlphaFoldDB" id="A0A8R2R5P5"/>
<feature type="region of interest" description="Disordered" evidence="1">
    <location>
        <begin position="617"/>
        <end position="684"/>
    </location>
</feature>
<proteinExistence type="predicted"/>
<feature type="compositionally biased region" description="Basic and acidic residues" evidence="1">
    <location>
        <begin position="493"/>
        <end position="519"/>
    </location>
</feature>
<sequence length="793" mass="90858">MTDWLERKVEAEREWFQKEHEKQFGKSSKTTEELEERLHKAINKLRKLSRRKVCERKHFAPYINLPLPLETVSWTAPLALKCVCPTGDCRCSCKGNTLLPKKRLPFLLRYDWWGLRVLLHALRIKRYSKPAGVLPPNLVEVVKIESEFYRSEKGRAILIERGPEFCLSGCLKFFITNRTQEKNFTAVIQEMKESMVIADEGHETSEDVTQEKDKVAPKDLWIDRTCEQYYCSVSTQSETNYDGDFIIGDYSHILFGSPDESILCDIEGVELQVSSYKDVPKESRNYLNVKKTIDKLFHVTEIKQHISKVKKDMVTSIFQIPEIFQTKESQYDCADIKMETDIICESLADVRRKQREKECIRRLKQESLYEGVFDNNITESTPENFLNDTEQRTDLNDLSSTDDDIKNEILTQDPQIPFQYAPTNKYESNEINLTKSLSSNKNKLDDSTLDSKPNLCCVTKSQNSNNQKQSVASIIEESQNKINEILEDFRTENNIKDPTTAKKEDSVQDSDKDLKKNGKVENSYDNVFEQNLDVKSSKDTQESTSPIITTDTSFDNCNMETTPKQEMDSESIENDQNNMMNSTSESSQRSAEKLPSSASLRCWNKKLSSNLDVAKRISTNDAKQSQEKNEVLGQESKDMSEHSSNSSTKQCCRHRHTPCTDSTVEKNVNKDPSNTSNPILQRNTSKSSWKSLISWSGKQRVRCCKRRKEDLGVMGSSQNENAKGCFGDEVIDKDNETTSDFEAMSLKNLSSEVSKTTNDNAMVSSAVTENSDDEGNNTDKLDSICDQHYRFYY</sequence>
<organism evidence="2 3">
    <name type="scientific">Bombyx mori</name>
    <name type="common">Silk moth</name>
    <dbReference type="NCBI Taxonomy" id="7091"/>
    <lineage>
        <taxon>Eukaryota</taxon>
        <taxon>Metazoa</taxon>
        <taxon>Ecdysozoa</taxon>
        <taxon>Arthropoda</taxon>
        <taxon>Hexapoda</taxon>
        <taxon>Insecta</taxon>
        <taxon>Pterygota</taxon>
        <taxon>Neoptera</taxon>
        <taxon>Endopterygota</taxon>
        <taxon>Lepidoptera</taxon>
        <taxon>Glossata</taxon>
        <taxon>Ditrysia</taxon>
        <taxon>Bombycoidea</taxon>
        <taxon>Bombycidae</taxon>
        <taxon>Bombycinae</taxon>
        <taxon>Bombyx</taxon>
    </lineage>
</organism>